<keyword evidence="2" id="KW-0863">Zinc-finger</keyword>
<proteinExistence type="predicted"/>
<gene>
    <name evidence="6" type="ORF">CBOVIS_LOCUS12034</name>
</gene>
<name>A0A8S1FBI4_9PELO</name>
<feature type="domain" description="CCHC-type" evidence="4">
    <location>
        <begin position="460"/>
        <end position="473"/>
    </location>
</feature>
<evidence type="ECO:0000313" key="6">
    <source>
        <dbReference type="EMBL" id="CAB3410515.1"/>
    </source>
</evidence>
<dbReference type="Gene3D" id="2.40.70.10">
    <property type="entry name" value="Acid Proteases"/>
    <property type="match status" value="1"/>
</dbReference>
<accession>A0A8S1FBI4</accession>
<dbReference type="Proteomes" id="UP000494206">
    <property type="component" value="Unassembled WGS sequence"/>
</dbReference>
<evidence type="ECO:0000259" key="5">
    <source>
        <dbReference type="PROSITE" id="PS50175"/>
    </source>
</evidence>
<evidence type="ECO:0000256" key="2">
    <source>
        <dbReference type="PROSITE-ProRule" id="PRU00047"/>
    </source>
</evidence>
<protein>
    <recommendedName>
        <fullName evidence="8">CCHC-type domain-containing protein</fullName>
    </recommendedName>
</protein>
<dbReference type="GO" id="GO:0004190">
    <property type="term" value="F:aspartic-type endopeptidase activity"/>
    <property type="evidence" value="ECO:0007669"/>
    <property type="project" value="InterPro"/>
</dbReference>
<dbReference type="InterPro" id="IPR021109">
    <property type="entry name" value="Peptidase_aspartic_dom_sf"/>
</dbReference>
<keyword evidence="3" id="KW-0175">Coiled coil</keyword>
<feature type="coiled-coil region" evidence="3">
    <location>
        <begin position="123"/>
        <end position="192"/>
    </location>
</feature>
<dbReference type="PROSITE" id="PS50175">
    <property type="entry name" value="ASP_PROT_RETROV"/>
    <property type="match status" value="1"/>
</dbReference>
<dbReference type="InterPro" id="IPR001878">
    <property type="entry name" value="Znf_CCHC"/>
</dbReference>
<dbReference type="PROSITE" id="PS50158">
    <property type="entry name" value="ZF_CCHC"/>
    <property type="match status" value="1"/>
</dbReference>
<keyword evidence="2" id="KW-0479">Metal-binding</keyword>
<evidence type="ECO:0008006" key="8">
    <source>
        <dbReference type="Google" id="ProtNLM"/>
    </source>
</evidence>
<organism evidence="6 7">
    <name type="scientific">Caenorhabditis bovis</name>
    <dbReference type="NCBI Taxonomy" id="2654633"/>
    <lineage>
        <taxon>Eukaryota</taxon>
        <taxon>Metazoa</taxon>
        <taxon>Ecdysozoa</taxon>
        <taxon>Nematoda</taxon>
        <taxon>Chromadorea</taxon>
        <taxon>Rhabditida</taxon>
        <taxon>Rhabditina</taxon>
        <taxon>Rhabditomorpha</taxon>
        <taxon>Rhabditoidea</taxon>
        <taxon>Rhabditidae</taxon>
        <taxon>Peloderinae</taxon>
        <taxon>Caenorhabditis</taxon>
    </lineage>
</organism>
<dbReference type="GO" id="GO:0006508">
    <property type="term" value="P:proteolysis"/>
    <property type="evidence" value="ECO:0007669"/>
    <property type="project" value="InterPro"/>
</dbReference>
<evidence type="ECO:0000256" key="3">
    <source>
        <dbReference type="SAM" id="Coils"/>
    </source>
</evidence>
<dbReference type="OrthoDB" id="5876729at2759"/>
<comment type="caution">
    <text evidence="6">The sequence shown here is derived from an EMBL/GenBank/DDBJ whole genome shotgun (WGS) entry which is preliminary data.</text>
</comment>
<sequence>MAPKGLVQVERLILELEEIWNGQEGKMKALAEVKNELKEHGACAERMKKLMKDGAVRLTERQKDGVVMVCGDHWTKMMEMWRQAEEGMVEEVKENDGTAELLGCMHQMGLRSVADVEEMLFFNEKKGKEIEELELQIVKLHEERERQEKQVVGLQQERDSLIAEEAAVEEEKRKLLEELDRKGEEEREWNQNDRILQGRRREAGRNESSPRWMRISDDPWRKGTSMIEEDIVRREEKEKGSGLKEALEGMVAMNLLGDPEPYDVGTNRNFRAFVGTFLAKYGKLITEEQGKIAIWYDRFLKGKAKTIFNGLGEEVWGGTFEEAVEKMEKAISGMTVDGVQQAWKRWNALRKREEQKVADYCAIIEEVSGVVFRESSKETMAQARLSKLMEGITDTAQRNFLTMRKLEVEPKEQYEKLKQIAIAFELERGEGRRIGKPVTASQNKTIVRQGGVVMRSEKICYKCGGRGHLSYECLPDRPAYTMRAQQNNTGRNVPMTQGGNGSRGVVRAWDQNKGDIRQVNKVEKVGDGEPDVGLSMTEMGVILGQEVEFLLDSGAVVSVLSSKIWERLIANGGEWEKETVKLIGIPKYALVTAEKRPLEAVGQVECQLTMRGRTAKISIWNIPYMEGGRKSGKM</sequence>
<keyword evidence="2" id="KW-0862">Zinc</keyword>
<dbReference type="GO" id="GO:0003676">
    <property type="term" value="F:nucleic acid binding"/>
    <property type="evidence" value="ECO:0007669"/>
    <property type="project" value="InterPro"/>
</dbReference>
<evidence type="ECO:0000313" key="7">
    <source>
        <dbReference type="Proteomes" id="UP000494206"/>
    </source>
</evidence>
<dbReference type="EMBL" id="CADEPM010000011">
    <property type="protein sequence ID" value="CAB3410515.1"/>
    <property type="molecule type" value="Genomic_DNA"/>
</dbReference>
<dbReference type="AlphaFoldDB" id="A0A8S1FBI4"/>
<evidence type="ECO:0000256" key="1">
    <source>
        <dbReference type="ARBA" id="ARBA00022801"/>
    </source>
</evidence>
<dbReference type="InterPro" id="IPR001995">
    <property type="entry name" value="Peptidase_A2_cat"/>
</dbReference>
<evidence type="ECO:0000259" key="4">
    <source>
        <dbReference type="PROSITE" id="PS50158"/>
    </source>
</evidence>
<dbReference type="GO" id="GO:0008270">
    <property type="term" value="F:zinc ion binding"/>
    <property type="evidence" value="ECO:0007669"/>
    <property type="project" value="UniProtKB-KW"/>
</dbReference>
<feature type="domain" description="Peptidase A2" evidence="5">
    <location>
        <begin position="547"/>
        <end position="585"/>
    </location>
</feature>
<dbReference type="SUPFAM" id="SSF50630">
    <property type="entry name" value="Acid proteases"/>
    <property type="match status" value="1"/>
</dbReference>
<reference evidence="6 7" key="1">
    <citation type="submission" date="2020-04" db="EMBL/GenBank/DDBJ databases">
        <authorList>
            <person name="Laetsch R D."/>
            <person name="Stevens L."/>
            <person name="Kumar S."/>
            <person name="Blaxter L. M."/>
        </authorList>
    </citation>
    <scope>NUCLEOTIDE SEQUENCE [LARGE SCALE GENOMIC DNA]</scope>
</reference>
<keyword evidence="7" id="KW-1185">Reference proteome</keyword>
<keyword evidence="1" id="KW-0378">Hydrolase</keyword>